<evidence type="ECO:0000259" key="3">
    <source>
        <dbReference type="Pfam" id="PF13505"/>
    </source>
</evidence>
<feature type="chain" id="PRO_5045264751" description="Outer membrane protein beta-barrel domain-containing protein" evidence="2">
    <location>
        <begin position="21"/>
        <end position="183"/>
    </location>
</feature>
<reference evidence="5" key="1">
    <citation type="submission" date="2017-01" db="EMBL/GenBank/DDBJ databases">
        <title>Draft genome of the species Salinivibrio sharmensis.</title>
        <authorList>
            <person name="Lopez-Hermoso C."/>
            <person name="De La Haba R."/>
            <person name="Sanchez-Porro C."/>
            <person name="Ventosa A."/>
        </authorList>
    </citation>
    <scope>NUCLEOTIDE SEQUENCE [LARGE SCALE GENOMIC DNA]</scope>
    <source>
        <strain evidence="5">CBH463</strain>
    </source>
</reference>
<dbReference type="EMBL" id="MUFC01000023">
    <property type="protein sequence ID" value="OOE85059.1"/>
    <property type="molecule type" value="Genomic_DNA"/>
</dbReference>
<dbReference type="InterPro" id="IPR011250">
    <property type="entry name" value="OMP/PagP_B-barrel"/>
</dbReference>
<dbReference type="Gene3D" id="2.40.160.20">
    <property type="match status" value="1"/>
</dbReference>
<comment type="caution">
    <text evidence="4">The sequence shown here is derived from an EMBL/GenBank/DDBJ whole genome shotgun (WGS) entry which is preliminary data.</text>
</comment>
<feature type="signal peptide" evidence="2">
    <location>
        <begin position="1"/>
        <end position="20"/>
    </location>
</feature>
<accession>A0ABX3K911</accession>
<sequence length="183" mass="19810">MRLTKLIAISCLIPSAVAIAKDAPKKDIIDESYIGIQLGQSSIDYQGIDDTDSGFKLLAGHRYKNIGIEAAYTDLGGTNGYITPYKTFALDASTVSLSAMGYLPVNESFSFFGKLGLNKWSVDGTARTHNQTFSDSSDGTDPVFGLGATYDLGQYVNLRVEAERYQLDDADVDFISVGVGYIF</sequence>
<gene>
    <name evidence="4" type="ORF">BZG74_14475</name>
</gene>
<evidence type="ECO:0000256" key="1">
    <source>
        <dbReference type="ARBA" id="ARBA00022729"/>
    </source>
</evidence>
<protein>
    <recommendedName>
        <fullName evidence="3">Outer membrane protein beta-barrel domain-containing protein</fullName>
    </recommendedName>
</protein>
<dbReference type="RefSeq" id="WP_158020670.1">
    <property type="nucleotide sequence ID" value="NZ_MUFC01000023.1"/>
</dbReference>
<feature type="domain" description="Outer membrane protein beta-barrel" evidence="3">
    <location>
        <begin position="30"/>
        <end position="183"/>
    </location>
</feature>
<keyword evidence="1 2" id="KW-0732">Signal</keyword>
<dbReference type="Pfam" id="PF13505">
    <property type="entry name" value="OMP_b-brl"/>
    <property type="match status" value="1"/>
</dbReference>
<keyword evidence="5" id="KW-1185">Reference proteome</keyword>
<dbReference type="SUPFAM" id="SSF56925">
    <property type="entry name" value="OMPA-like"/>
    <property type="match status" value="1"/>
</dbReference>
<evidence type="ECO:0000313" key="4">
    <source>
        <dbReference type="EMBL" id="OOE85059.1"/>
    </source>
</evidence>
<proteinExistence type="predicted"/>
<evidence type="ECO:0000313" key="5">
    <source>
        <dbReference type="Proteomes" id="UP000188627"/>
    </source>
</evidence>
<organism evidence="4 5">
    <name type="scientific">Salinivibrio sharmensis</name>
    <dbReference type="NCBI Taxonomy" id="390883"/>
    <lineage>
        <taxon>Bacteria</taxon>
        <taxon>Pseudomonadati</taxon>
        <taxon>Pseudomonadota</taxon>
        <taxon>Gammaproteobacteria</taxon>
        <taxon>Vibrionales</taxon>
        <taxon>Vibrionaceae</taxon>
        <taxon>Salinivibrio</taxon>
    </lineage>
</organism>
<name>A0ABX3K911_9GAMM</name>
<evidence type="ECO:0000256" key="2">
    <source>
        <dbReference type="SAM" id="SignalP"/>
    </source>
</evidence>
<dbReference type="InterPro" id="IPR027385">
    <property type="entry name" value="Beta-barrel_OMP"/>
</dbReference>
<dbReference type="Proteomes" id="UP000188627">
    <property type="component" value="Unassembled WGS sequence"/>
</dbReference>